<organism evidence="2 3">
    <name type="scientific">Mycena pura</name>
    <dbReference type="NCBI Taxonomy" id="153505"/>
    <lineage>
        <taxon>Eukaryota</taxon>
        <taxon>Fungi</taxon>
        <taxon>Dikarya</taxon>
        <taxon>Basidiomycota</taxon>
        <taxon>Agaricomycotina</taxon>
        <taxon>Agaricomycetes</taxon>
        <taxon>Agaricomycetidae</taxon>
        <taxon>Agaricales</taxon>
        <taxon>Marasmiineae</taxon>
        <taxon>Mycenaceae</taxon>
        <taxon>Mycena</taxon>
    </lineage>
</organism>
<accession>A0AAD6VC59</accession>
<proteinExistence type="predicted"/>
<protein>
    <submittedName>
        <fullName evidence="2">Uncharacterized protein</fullName>
    </submittedName>
</protein>
<dbReference type="Proteomes" id="UP001219525">
    <property type="component" value="Unassembled WGS sequence"/>
</dbReference>
<evidence type="ECO:0000313" key="3">
    <source>
        <dbReference type="Proteomes" id="UP001219525"/>
    </source>
</evidence>
<comment type="caution">
    <text evidence="2">The sequence shown here is derived from an EMBL/GenBank/DDBJ whole genome shotgun (WGS) entry which is preliminary data.</text>
</comment>
<keyword evidence="3" id="KW-1185">Reference proteome</keyword>
<keyword evidence="1" id="KW-0175">Coiled coil</keyword>
<reference evidence="2" key="1">
    <citation type="submission" date="2023-03" db="EMBL/GenBank/DDBJ databases">
        <title>Massive genome expansion in bonnet fungi (Mycena s.s.) driven by repeated elements and novel gene families across ecological guilds.</title>
        <authorList>
            <consortium name="Lawrence Berkeley National Laboratory"/>
            <person name="Harder C.B."/>
            <person name="Miyauchi S."/>
            <person name="Viragh M."/>
            <person name="Kuo A."/>
            <person name="Thoen E."/>
            <person name="Andreopoulos B."/>
            <person name="Lu D."/>
            <person name="Skrede I."/>
            <person name="Drula E."/>
            <person name="Henrissat B."/>
            <person name="Morin E."/>
            <person name="Kohler A."/>
            <person name="Barry K."/>
            <person name="LaButti K."/>
            <person name="Morin E."/>
            <person name="Salamov A."/>
            <person name="Lipzen A."/>
            <person name="Mereny Z."/>
            <person name="Hegedus B."/>
            <person name="Baldrian P."/>
            <person name="Stursova M."/>
            <person name="Weitz H."/>
            <person name="Taylor A."/>
            <person name="Grigoriev I.V."/>
            <person name="Nagy L.G."/>
            <person name="Martin F."/>
            <person name="Kauserud H."/>
        </authorList>
    </citation>
    <scope>NUCLEOTIDE SEQUENCE</scope>
    <source>
        <strain evidence="2">9144</strain>
    </source>
</reference>
<dbReference type="AlphaFoldDB" id="A0AAD6VC59"/>
<name>A0AAD6VC59_9AGAR</name>
<gene>
    <name evidence="2" type="ORF">GGX14DRAFT_396179</name>
</gene>
<dbReference type="EMBL" id="JARJCW010000035">
    <property type="protein sequence ID" value="KAJ7207988.1"/>
    <property type="molecule type" value="Genomic_DNA"/>
</dbReference>
<sequence>MDPSDGEASPNATKYKSVESPTANLGLTYLLSLTQALFEVATENMVEAEQQAGRLIDELEEAGVEWVGAARGVAKCQDLPTSDINHVHSIGNYNICDANHSRSQSRAPESSRIQLFVHGVWAARRLETI</sequence>
<evidence type="ECO:0000256" key="1">
    <source>
        <dbReference type="SAM" id="Coils"/>
    </source>
</evidence>
<feature type="coiled-coil region" evidence="1">
    <location>
        <begin position="38"/>
        <end position="65"/>
    </location>
</feature>
<evidence type="ECO:0000313" key="2">
    <source>
        <dbReference type="EMBL" id="KAJ7207988.1"/>
    </source>
</evidence>